<dbReference type="PIRSF" id="PIRSF036628">
    <property type="entry name" value="IolB"/>
    <property type="match status" value="1"/>
</dbReference>
<dbReference type="InterPro" id="IPR011051">
    <property type="entry name" value="RmlC_Cupin_sf"/>
</dbReference>
<evidence type="ECO:0000256" key="2">
    <source>
        <dbReference type="NCBIfam" id="TIGR04378"/>
    </source>
</evidence>
<dbReference type="SUPFAM" id="SSF51182">
    <property type="entry name" value="RmlC-like cupins"/>
    <property type="match status" value="1"/>
</dbReference>
<dbReference type="AlphaFoldDB" id="A0A1N7NI22"/>
<accession>A0A1N7NI22</accession>
<keyword evidence="1 3" id="KW-0413">Isomerase</keyword>
<dbReference type="RefSeq" id="WP_076347812.1">
    <property type="nucleotide sequence ID" value="NZ_FTOO01000008.1"/>
</dbReference>
<name>A0A1N7NI22_9BACL</name>
<evidence type="ECO:0000313" key="4">
    <source>
        <dbReference type="Proteomes" id="UP000186156"/>
    </source>
</evidence>
<dbReference type="EC" id="5.3.1.30" evidence="2"/>
<reference evidence="4" key="1">
    <citation type="submission" date="2017-01" db="EMBL/GenBank/DDBJ databases">
        <authorList>
            <person name="Varghese N."/>
            <person name="Submissions S."/>
        </authorList>
    </citation>
    <scope>NUCLEOTIDE SEQUENCE [LARGE SCALE GENOMIC DNA]</scope>
    <source>
        <strain evidence="4">DSM 16176</strain>
    </source>
</reference>
<protein>
    <recommendedName>
        <fullName evidence="2">5-deoxy-glucuronate isomerase</fullName>
        <ecNumber evidence="2">5.3.1.30</ecNumber>
    </recommendedName>
</protein>
<dbReference type="Pfam" id="PF04962">
    <property type="entry name" value="KduI"/>
    <property type="match status" value="1"/>
</dbReference>
<dbReference type="Proteomes" id="UP000186156">
    <property type="component" value="Unassembled WGS sequence"/>
</dbReference>
<dbReference type="GO" id="GO:0019310">
    <property type="term" value="P:inositol catabolic process"/>
    <property type="evidence" value="ECO:0007669"/>
    <property type="project" value="UniProtKB-UniRule"/>
</dbReference>
<organism evidence="3 4">
    <name type="scientific">Alicyclobacillus vulcanalis</name>
    <dbReference type="NCBI Taxonomy" id="252246"/>
    <lineage>
        <taxon>Bacteria</taxon>
        <taxon>Bacillati</taxon>
        <taxon>Bacillota</taxon>
        <taxon>Bacilli</taxon>
        <taxon>Bacillales</taxon>
        <taxon>Alicyclobacillaceae</taxon>
        <taxon>Alicyclobacillus</taxon>
    </lineage>
</organism>
<evidence type="ECO:0000256" key="1">
    <source>
        <dbReference type="ARBA" id="ARBA00023235"/>
    </source>
</evidence>
<keyword evidence="4" id="KW-1185">Reference proteome</keyword>
<dbReference type="InterPro" id="IPR021120">
    <property type="entry name" value="KduI/IolB_isomerase"/>
</dbReference>
<sequence>MYLVRGQSHNGYRELVPTDNAAGLKWISLGHLRLAAGEVHEARVPDREVVLVLLSGAMRVSVGSQVFGPYERKNVFASPATAVYVPVNEAFRVENAGADLLEVAVCQAKAEEHHEPFVVTPDEVQVKTVGQANFERKVHDIVVQQAEGRVHRIIVGETFNPPGNWSSYPPHKHDEYLPGVEALMEEIYFYQLDPTSGFGLQSIYTSDGAIDETYRVKHGDAFMIPRGYHPVCAAGGYQLYYLWLMAGPVDRVMIPHDDPAHAWIRERSWT</sequence>
<dbReference type="InterPro" id="IPR014710">
    <property type="entry name" value="RmlC-like_jellyroll"/>
</dbReference>
<proteinExistence type="predicted"/>
<dbReference type="PANTHER" id="PTHR39193">
    <property type="entry name" value="5-DEOXY-GLUCURONATE ISOMERASE"/>
    <property type="match status" value="1"/>
</dbReference>
<dbReference type="STRING" id="252246.SAMN05421799_108140"/>
<dbReference type="OrthoDB" id="9799936at2"/>
<dbReference type="NCBIfam" id="TIGR04378">
    <property type="entry name" value="myo_inos_iolB"/>
    <property type="match status" value="1"/>
</dbReference>
<gene>
    <name evidence="3" type="ORF">SAMN05421799_108140</name>
</gene>
<dbReference type="PANTHER" id="PTHR39193:SF1">
    <property type="entry name" value="5-DEOXY-GLUCURONATE ISOMERASE"/>
    <property type="match status" value="1"/>
</dbReference>
<dbReference type="GO" id="GO:0008880">
    <property type="term" value="F:glucuronate isomerase activity"/>
    <property type="evidence" value="ECO:0007669"/>
    <property type="project" value="InterPro"/>
</dbReference>
<dbReference type="EMBL" id="FTOO01000008">
    <property type="protein sequence ID" value="SIS97898.1"/>
    <property type="molecule type" value="Genomic_DNA"/>
</dbReference>
<dbReference type="InterPro" id="IPR024203">
    <property type="entry name" value="Deoxy-glucuronate_isom_IolB"/>
</dbReference>
<dbReference type="GO" id="GO:0102482">
    <property type="term" value="F:5-deoxy-D-glucuronate isomerase activity"/>
    <property type="evidence" value="ECO:0007669"/>
    <property type="project" value="UniProtKB-EC"/>
</dbReference>
<dbReference type="Gene3D" id="2.60.120.10">
    <property type="entry name" value="Jelly Rolls"/>
    <property type="match status" value="2"/>
</dbReference>
<evidence type="ECO:0000313" key="3">
    <source>
        <dbReference type="EMBL" id="SIS97898.1"/>
    </source>
</evidence>